<comment type="similarity">
    <text evidence="7">Belongs to the binding-protein-dependent transport system permease family.</text>
</comment>
<feature type="transmembrane region" description="Helical" evidence="7">
    <location>
        <begin position="212"/>
        <end position="231"/>
    </location>
</feature>
<evidence type="ECO:0000259" key="8">
    <source>
        <dbReference type="PROSITE" id="PS50928"/>
    </source>
</evidence>
<protein>
    <submittedName>
        <fullName evidence="9">Sugar ABC transporter permease</fullName>
    </submittedName>
</protein>
<dbReference type="InterPro" id="IPR050809">
    <property type="entry name" value="UgpAE/MalFG_permease"/>
</dbReference>
<dbReference type="InterPro" id="IPR000515">
    <property type="entry name" value="MetI-like"/>
</dbReference>
<evidence type="ECO:0000256" key="7">
    <source>
        <dbReference type="RuleBase" id="RU363032"/>
    </source>
</evidence>
<comment type="subcellular location">
    <subcellularLocation>
        <location evidence="1 7">Cell membrane</location>
        <topology evidence="1 7">Multi-pass membrane protein</topology>
    </subcellularLocation>
</comment>
<feature type="transmembrane region" description="Helical" evidence="7">
    <location>
        <begin position="12"/>
        <end position="32"/>
    </location>
</feature>
<keyword evidence="2 7" id="KW-0813">Transport</keyword>
<dbReference type="RefSeq" id="WP_149689450.1">
    <property type="nucleotide sequence ID" value="NZ_SDPQ02000002.1"/>
</dbReference>
<dbReference type="Pfam" id="PF00528">
    <property type="entry name" value="BPD_transp_1"/>
    <property type="match status" value="1"/>
</dbReference>
<feature type="transmembrane region" description="Helical" evidence="7">
    <location>
        <begin position="72"/>
        <end position="95"/>
    </location>
</feature>
<keyword evidence="5 7" id="KW-1133">Transmembrane helix</keyword>
<dbReference type="Proteomes" id="UP000380867">
    <property type="component" value="Unassembled WGS sequence"/>
</dbReference>
<dbReference type="CDD" id="cd06261">
    <property type="entry name" value="TM_PBP2"/>
    <property type="match status" value="1"/>
</dbReference>
<keyword evidence="6 7" id="KW-0472">Membrane</keyword>
<organism evidence="9 10">
    <name type="scientific">Aeromicrobium ginsengisoli</name>
    <dbReference type="NCBI Taxonomy" id="363867"/>
    <lineage>
        <taxon>Bacteria</taxon>
        <taxon>Bacillati</taxon>
        <taxon>Actinomycetota</taxon>
        <taxon>Actinomycetes</taxon>
        <taxon>Propionibacteriales</taxon>
        <taxon>Nocardioidaceae</taxon>
        <taxon>Aeromicrobium</taxon>
    </lineage>
</organism>
<evidence type="ECO:0000256" key="6">
    <source>
        <dbReference type="ARBA" id="ARBA00023136"/>
    </source>
</evidence>
<accession>A0A5M4FF89</accession>
<dbReference type="AlphaFoldDB" id="A0A5M4FF89"/>
<keyword evidence="3" id="KW-1003">Cell membrane</keyword>
<dbReference type="GO" id="GO:0055085">
    <property type="term" value="P:transmembrane transport"/>
    <property type="evidence" value="ECO:0007669"/>
    <property type="project" value="InterPro"/>
</dbReference>
<name>A0A5M4FF89_9ACTN</name>
<dbReference type="OrthoDB" id="9804439at2"/>
<dbReference type="PROSITE" id="PS50928">
    <property type="entry name" value="ABC_TM1"/>
    <property type="match status" value="1"/>
</dbReference>
<feature type="domain" description="ABC transmembrane type-1" evidence="8">
    <location>
        <begin position="73"/>
        <end position="290"/>
    </location>
</feature>
<evidence type="ECO:0000313" key="10">
    <source>
        <dbReference type="Proteomes" id="UP000380867"/>
    </source>
</evidence>
<evidence type="ECO:0000256" key="4">
    <source>
        <dbReference type="ARBA" id="ARBA00022692"/>
    </source>
</evidence>
<feature type="transmembrane region" description="Helical" evidence="7">
    <location>
        <begin position="163"/>
        <end position="187"/>
    </location>
</feature>
<dbReference type="GO" id="GO:0005886">
    <property type="term" value="C:plasma membrane"/>
    <property type="evidence" value="ECO:0007669"/>
    <property type="project" value="UniProtKB-SubCell"/>
</dbReference>
<dbReference type="EMBL" id="SDPQ02000002">
    <property type="protein sequence ID" value="KAA1398015.1"/>
    <property type="molecule type" value="Genomic_DNA"/>
</dbReference>
<sequence length="300" mass="33677">MSSTRLRRKAGPYALLVPATLVLFVGMAYPLGRQLMLSFHEFGRAQQFGQPAPWVGLDNYRELVTDRTMWTVIARSLAFCFVNASITMVLGTLIAVLMKRVATAPRLILQISMLLAWAMPVIAAMTAWQWLFDTRYGLVNWSLRKLGFASFDGHNWLIDPLSFFFVASVIIIWMSVPFVAFTAYAALTQVSEETLEASHLDGATATQRFRHIVYPTIKPVLTIVALLQIVWDLRVFAQINFLQNVGGTPSETHLLGTYIYSLGIGQNDYGSASAMAMFVLVLTLVLTVRYVWSLLKEEPR</sequence>
<evidence type="ECO:0000256" key="1">
    <source>
        <dbReference type="ARBA" id="ARBA00004651"/>
    </source>
</evidence>
<reference evidence="9" key="1">
    <citation type="submission" date="2019-09" db="EMBL/GenBank/DDBJ databases">
        <authorList>
            <person name="Li J."/>
        </authorList>
    </citation>
    <scope>NUCLEOTIDE SEQUENCE [LARGE SCALE GENOMIC DNA]</scope>
    <source>
        <strain evidence="9">JCM 14732</strain>
    </source>
</reference>
<comment type="caution">
    <text evidence="9">The sequence shown here is derived from an EMBL/GenBank/DDBJ whole genome shotgun (WGS) entry which is preliminary data.</text>
</comment>
<dbReference type="PANTHER" id="PTHR43227">
    <property type="entry name" value="BLL4140 PROTEIN"/>
    <property type="match status" value="1"/>
</dbReference>
<keyword evidence="10" id="KW-1185">Reference proteome</keyword>
<feature type="transmembrane region" description="Helical" evidence="7">
    <location>
        <begin position="272"/>
        <end position="292"/>
    </location>
</feature>
<evidence type="ECO:0000313" key="9">
    <source>
        <dbReference type="EMBL" id="KAA1398015.1"/>
    </source>
</evidence>
<keyword evidence="4 7" id="KW-0812">Transmembrane</keyword>
<dbReference type="Gene3D" id="1.10.3720.10">
    <property type="entry name" value="MetI-like"/>
    <property type="match status" value="1"/>
</dbReference>
<dbReference type="InterPro" id="IPR035906">
    <property type="entry name" value="MetI-like_sf"/>
</dbReference>
<feature type="transmembrane region" description="Helical" evidence="7">
    <location>
        <begin position="107"/>
        <end position="131"/>
    </location>
</feature>
<proteinExistence type="inferred from homology"/>
<evidence type="ECO:0000256" key="5">
    <source>
        <dbReference type="ARBA" id="ARBA00022989"/>
    </source>
</evidence>
<evidence type="ECO:0000256" key="3">
    <source>
        <dbReference type="ARBA" id="ARBA00022475"/>
    </source>
</evidence>
<dbReference type="SUPFAM" id="SSF161098">
    <property type="entry name" value="MetI-like"/>
    <property type="match status" value="1"/>
</dbReference>
<evidence type="ECO:0000256" key="2">
    <source>
        <dbReference type="ARBA" id="ARBA00022448"/>
    </source>
</evidence>
<gene>
    <name evidence="9" type="ORF">ESP70_011835</name>
</gene>
<dbReference type="PANTHER" id="PTHR43227:SF8">
    <property type="entry name" value="DIACETYLCHITOBIOSE UPTAKE SYSTEM PERMEASE PROTEIN DASB"/>
    <property type="match status" value="1"/>
</dbReference>